<name>A0AAE0WWD3_9PEZI</name>
<sequence>MAICLETWSESAMKQILLPGEQHTHPKRQRNTIPICVDGLISDFDDGFKQSNIREASHDDIGYSLRSCVPCLMISWPYRFDALAAGISERDFWLQGDAALMIILEPSREYWYYHVGNRTQMIVPLPKIRQLNSRLAKLRRKIADRSPDFAAQATLRTKYMALIGAKGFTTAWLNDLPTQGVARGCELIYGSHLKFAGNVQIVSDNLTDLQALLASLANKHTIKKMESCMKEYTVMTFNLSMTAMIPEGMECAVRACTGEEAKMVQMKHCWCTTDRQSKFPLTCFETGCNSHIPLPNLIENLEVGELLDLAKEALQMQTR</sequence>
<comment type="caution">
    <text evidence="1">The sequence shown here is derived from an EMBL/GenBank/DDBJ whole genome shotgun (WGS) entry which is preliminary data.</text>
</comment>
<keyword evidence="2" id="KW-1185">Reference proteome</keyword>
<evidence type="ECO:0000313" key="2">
    <source>
        <dbReference type="Proteomes" id="UP001274830"/>
    </source>
</evidence>
<reference evidence="1" key="1">
    <citation type="submission" date="2023-07" db="EMBL/GenBank/DDBJ databases">
        <title>Black Yeasts Isolated from many extreme environments.</title>
        <authorList>
            <person name="Coleine C."/>
            <person name="Stajich J.E."/>
            <person name="Selbmann L."/>
        </authorList>
    </citation>
    <scope>NUCLEOTIDE SEQUENCE</scope>
    <source>
        <strain evidence="1">CCFEE 5485</strain>
    </source>
</reference>
<organism evidence="1 2">
    <name type="scientific">Recurvomyces mirabilis</name>
    <dbReference type="NCBI Taxonomy" id="574656"/>
    <lineage>
        <taxon>Eukaryota</taxon>
        <taxon>Fungi</taxon>
        <taxon>Dikarya</taxon>
        <taxon>Ascomycota</taxon>
        <taxon>Pezizomycotina</taxon>
        <taxon>Dothideomycetes</taxon>
        <taxon>Dothideomycetidae</taxon>
        <taxon>Mycosphaerellales</taxon>
        <taxon>Teratosphaeriaceae</taxon>
        <taxon>Recurvomyces</taxon>
    </lineage>
</organism>
<dbReference type="AlphaFoldDB" id="A0AAE0WWD3"/>
<gene>
    <name evidence="1" type="ORF">LTR78_000720</name>
</gene>
<dbReference type="Proteomes" id="UP001274830">
    <property type="component" value="Unassembled WGS sequence"/>
</dbReference>
<protein>
    <submittedName>
        <fullName evidence="1">Uncharacterized protein</fullName>
    </submittedName>
</protein>
<dbReference type="EMBL" id="JAUTXT010000002">
    <property type="protein sequence ID" value="KAK3679159.1"/>
    <property type="molecule type" value="Genomic_DNA"/>
</dbReference>
<evidence type="ECO:0000313" key="1">
    <source>
        <dbReference type="EMBL" id="KAK3679159.1"/>
    </source>
</evidence>
<proteinExistence type="predicted"/>
<accession>A0AAE0WWD3</accession>